<feature type="chain" id="PRO_5023030169" evidence="2">
    <location>
        <begin position="32"/>
        <end position="288"/>
    </location>
</feature>
<feature type="non-terminal residue" evidence="3">
    <location>
        <position position="288"/>
    </location>
</feature>
<sequence length="288" mass="31992">MERGIQFSPKWQSLLLALLLVALWFSRSSKSEITCRSCQPGNKRRPQELLLKFDAGIKGEVFGAVKGATSAESQRRRCAEGSTECVQQRAVSVMERNTRHLLPSGDPGESFRSKTKVSPVSGQQEVTEASVSDTELRKRLRRNADTKSEGRLSARTQTLSASAAPRRVTRWSGEERKAAAARQDEPKLNSSTFALTGDSSHNQAMVLWSGQNSSIWYWLNEHMTFFIFTFSLLVLRVTLEQVEVIVLGTGGGDLLVLLKVLESTNTSAFVTAGEETPRTEARVDRDRQ</sequence>
<feature type="region of interest" description="Disordered" evidence="1">
    <location>
        <begin position="97"/>
        <end position="173"/>
    </location>
</feature>
<feature type="compositionally biased region" description="Polar residues" evidence="1">
    <location>
        <begin position="116"/>
        <end position="133"/>
    </location>
</feature>
<keyword evidence="3" id="KW-0675">Receptor</keyword>
<dbReference type="AlphaFoldDB" id="A0A5C6MVU2"/>
<dbReference type="EMBL" id="RHFK02000019">
    <property type="protein sequence ID" value="TWW59414.1"/>
    <property type="molecule type" value="Genomic_DNA"/>
</dbReference>
<comment type="caution">
    <text evidence="3">The sequence shown here is derived from an EMBL/GenBank/DDBJ whole genome shotgun (WGS) entry which is preliminary data.</text>
</comment>
<accession>A0A5C6MVU2</accession>
<evidence type="ECO:0000256" key="1">
    <source>
        <dbReference type="SAM" id="MobiDB-lite"/>
    </source>
</evidence>
<name>A0A5C6MVU2_9TELE</name>
<proteinExistence type="predicted"/>
<evidence type="ECO:0000313" key="4">
    <source>
        <dbReference type="Proteomes" id="UP000324091"/>
    </source>
</evidence>
<evidence type="ECO:0000256" key="2">
    <source>
        <dbReference type="SAM" id="SignalP"/>
    </source>
</evidence>
<reference evidence="3 4" key="1">
    <citation type="submission" date="2019-04" db="EMBL/GenBank/DDBJ databases">
        <title>Chromosome genome assembly for Takifugu flavidus.</title>
        <authorList>
            <person name="Xiao S."/>
        </authorList>
    </citation>
    <scope>NUCLEOTIDE SEQUENCE [LARGE SCALE GENOMIC DNA]</scope>
    <source>
        <strain evidence="3">HTHZ2018</strain>
        <tissue evidence="3">Muscle</tissue>
    </source>
</reference>
<keyword evidence="2" id="KW-0732">Signal</keyword>
<feature type="signal peptide" evidence="2">
    <location>
        <begin position="1"/>
        <end position="31"/>
    </location>
</feature>
<protein>
    <submittedName>
        <fullName evidence="3">VPS10 domain-containing receptor</fullName>
    </submittedName>
</protein>
<gene>
    <name evidence="3" type="ORF">D4764_06G0009440</name>
</gene>
<keyword evidence="4" id="KW-1185">Reference proteome</keyword>
<evidence type="ECO:0000313" key="3">
    <source>
        <dbReference type="EMBL" id="TWW59414.1"/>
    </source>
</evidence>
<dbReference type="Proteomes" id="UP000324091">
    <property type="component" value="Chromosome 6"/>
</dbReference>
<feature type="compositionally biased region" description="Basic and acidic residues" evidence="1">
    <location>
        <begin position="134"/>
        <end position="152"/>
    </location>
</feature>
<organism evidence="3 4">
    <name type="scientific">Takifugu flavidus</name>
    <name type="common">sansaifugu</name>
    <dbReference type="NCBI Taxonomy" id="433684"/>
    <lineage>
        <taxon>Eukaryota</taxon>
        <taxon>Metazoa</taxon>
        <taxon>Chordata</taxon>
        <taxon>Craniata</taxon>
        <taxon>Vertebrata</taxon>
        <taxon>Euteleostomi</taxon>
        <taxon>Actinopterygii</taxon>
        <taxon>Neopterygii</taxon>
        <taxon>Teleostei</taxon>
        <taxon>Neoteleostei</taxon>
        <taxon>Acanthomorphata</taxon>
        <taxon>Eupercaria</taxon>
        <taxon>Tetraodontiformes</taxon>
        <taxon>Tetradontoidea</taxon>
        <taxon>Tetraodontidae</taxon>
        <taxon>Takifugu</taxon>
    </lineage>
</organism>